<name>A0A6B3LCZ0_9BACT</name>
<proteinExistence type="predicted"/>
<organism evidence="1 2">
    <name type="scientific">Sulfuriroseicoccus oceanibius</name>
    <dbReference type="NCBI Taxonomy" id="2707525"/>
    <lineage>
        <taxon>Bacteria</taxon>
        <taxon>Pseudomonadati</taxon>
        <taxon>Verrucomicrobiota</taxon>
        <taxon>Verrucomicrobiia</taxon>
        <taxon>Verrucomicrobiales</taxon>
        <taxon>Verrucomicrobiaceae</taxon>
        <taxon>Sulfuriroseicoccus</taxon>
    </lineage>
</organism>
<gene>
    <name evidence="1" type="ORF">G3M56_005380</name>
</gene>
<dbReference type="Proteomes" id="UP000475117">
    <property type="component" value="Chromosome"/>
</dbReference>
<keyword evidence="2" id="KW-1185">Reference proteome</keyword>
<dbReference type="EMBL" id="CP066776">
    <property type="protein sequence ID" value="QQL46012.1"/>
    <property type="molecule type" value="Genomic_DNA"/>
</dbReference>
<reference evidence="1 2" key="1">
    <citation type="submission" date="2020-12" db="EMBL/GenBank/DDBJ databases">
        <title>Sulforoseuscoccus oceanibium gen. nov., sp. nov., a representative of the phylum Verrucomicrobia with special cytoplasmic membrane, and proposal of Sulforoseuscoccusaceae fam. nov.</title>
        <authorList>
            <person name="Xi F."/>
        </authorList>
    </citation>
    <scope>NUCLEOTIDE SEQUENCE [LARGE SCALE GENOMIC DNA]</scope>
    <source>
        <strain evidence="1 2">T37</strain>
    </source>
</reference>
<accession>A0A6B3LCZ0</accession>
<dbReference type="KEGG" id="soa:G3M56_005380"/>
<sequence>MIKYHSYLLVIAGLAVLCFFRDNLYTGLARFAAPSLDGPDSFSATDEMLLRSLTFIIPSALILVGALNLWRTSRNQKPLQ</sequence>
<dbReference type="AlphaFoldDB" id="A0A6B3LCZ0"/>
<protein>
    <submittedName>
        <fullName evidence="1">Uncharacterized protein</fullName>
    </submittedName>
</protein>
<dbReference type="RefSeq" id="WP_164364231.1">
    <property type="nucleotide sequence ID" value="NZ_CP066776.1"/>
</dbReference>
<evidence type="ECO:0000313" key="2">
    <source>
        <dbReference type="Proteomes" id="UP000475117"/>
    </source>
</evidence>
<evidence type="ECO:0000313" key="1">
    <source>
        <dbReference type="EMBL" id="QQL46012.1"/>
    </source>
</evidence>